<evidence type="ECO:0000313" key="3">
    <source>
        <dbReference type="EMBL" id="KAF5840496.1"/>
    </source>
</evidence>
<evidence type="ECO:0000259" key="2">
    <source>
        <dbReference type="Pfam" id="PF04824"/>
    </source>
</evidence>
<dbReference type="Proteomes" id="UP000815325">
    <property type="component" value="Unassembled WGS sequence"/>
</dbReference>
<dbReference type="InterPro" id="IPR006909">
    <property type="entry name" value="Rad21/Rec8_C_eu"/>
</dbReference>
<feature type="region of interest" description="Disordered" evidence="1">
    <location>
        <begin position="171"/>
        <end position="190"/>
    </location>
</feature>
<feature type="region of interest" description="Disordered" evidence="1">
    <location>
        <begin position="349"/>
        <end position="406"/>
    </location>
</feature>
<dbReference type="PANTHER" id="PTHR12585:SF64">
    <property type="entry name" value="SISTER CHROMATID COHESION 1 PROTEIN 1"/>
    <property type="match status" value="1"/>
</dbReference>
<feature type="region of interest" description="Disordered" evidence="1">
    <location>
        <begin position="469"/>
        <end position="551"/>
    </location>
</feature>
<feature type="compositionally biased region" description="Low complexity" evidence="1">
    <location>
        <begin position="376"/>
        <end position="387"/>
    </location>
</feature>
<feature type="compositionally biased region" description="Polar residues" evidence="1">
    <location>
        <begin position="476"/>
        <end position="485"/>
    </location>
</feature>
<feature type="compositionally biased region" description="Low complexity" evidence="1">
    <location>
        <begin position="201"/>
        <end position="210"/>
    </location>
</feature>
<feature type="compositionally biased region" description="Basic and acidic residues" evidence="1">
    <location>
        <begin position="579"/>
        <end position="588"/>
    </location>
</feature>
<feature type="compositionally biased region" description="Basic and acidic residues" evidence="1">
    <location>
        <begin position="350"/>
        <end position="363"/>
    </location>
</feature>
<dbReference type="InterPro" id="IPR039781">
    <property type="entry name" value="Rad21/Rec8-like"/>
</dbReference>
<feature type="domain" description="Rad21/Rec8-like protein C-terminal eukaryotic" evidence="2">
    <location>
        <begin position="660"/>
        <end position="707"/>
    </location>
</feature>
<accession>A0ABQ7H0Y1</accession>
<reference evidence="3" key="1">
    <citation type="submission" date="2017-08" db="EMBL/GenBank/DDBJ databases">
        <authorList>
            <person name="Polle J.E."/>
            <person name="Barry K."/>
            <person name="Cushman J."/>
            <person name="Schmutz J."/>
            <person name="Tran D."/>
            <person name="Hathwaick L.T."/>
            <person name="Yim W.C."/>
            <person name="Jenkins J."/>
            <person name="Mckie-Krisberg Z.M."/>
            <person name="Prochnik S."/>
            <person name="Lindquist E."/>
            <person name="Dockter R.B."/>
            <person name="Adam C."/>
            <person name="Molina H."/>
            <person name="Bunkerborg J."/>
            <person name="Jin E."/>
            <person name="Buchheim M."/>
            <person name="Magnuson J."/>
        </authorList>
    </citation>
    <scope>NUCLEOTIDE SEQUENCE</scope>
    <source>
        <strain evidence="3">CCAP 19/18</strain>
    </source>
</reference>
<sequence>MHADLNNLAVNVDIANAVPLTQKLGSFSDVLLEEEDPNLFAMPAMSDRNTGRLSSHASEQEEVAGRLQPLPGRGHKGKGPRDGGSKELGPSAAAAAARGSLEGVDAFAEQDEMFNMGDVDVLMMEDGLIGAGLDAAPQDQMDLNNRAAALEQQERRASLVADLRAEFEQGDREDLPEWEEGQEGEGEREMGVCKKRGRGGAAKAGQRQQQPSKRRGYAALPLHKPKTDALEEVQIRTKDFRDWTLDSSPLLVPRGFKCKGHDALLLTSSSKADIISGPAVRKSAAAATQGLGGTLRDAYALDPLVIWSPPAYTQDPASGNTGNGAGAAEGPRLVLCQEMQEVVASALYGHPKDGAPEGGREAAAEPSSKRQRTTRANAAAEAAAAAASESGIERRHEDEQEAGGAQDMALAHDEAELHDQLHELPFGNVEVERLRAGSALTPGAAAAALADPAAMDSGQRQQLLQQGLLQRPPGSAHTSASNDSSLHLGARPGARRGSSMAGSDNNDLMLPGSRGATPQELLMEGTAGGDERAGSAADRRRHSRPQLQQQPALMRWGEGTLMDLLPSVEGEGLGLDHLGLRADSEDQPHPAQGRLSVPRSSSGIGSDPLATAQFQLLESSGVGTQVPHLRDGISKHTATVIQILRQSLSQQEAAGSSDPVVSFMELAQQLTRSEAVKLFMQVLVTHSLSFVSASQEEAYGDIFIRAGHYM</sequence>
<dbReference type="PANTHER" id="PTHR12585">
    <property type="entry name" value="SCC1 / RAD21 FAMILY MEMBER"/>
    <property type="match status" value="1"/>
</dbReference>
<dbReference type="EMBL" id="MU069512">
    <property type="protein sequence ID" value="KAF5840496.1"/>
    <property type="molecule type" value="Genomic_DNA"/>
</dbReference>
<dbReference type="Pfam" id="PF04824">
    <property type="entry name" value="Rad21_Rec8"/>
    <property type="match status" value="1"/>
</dbReference>
<protein>
    <recommendedName>
        <fullName evidence="2">Rad21/Rec8-like protein C-terminal eukaryotic domain-containing protein</fullName>
    </recommendedName>
</protein>
<dbReference type="SUPFAM" id="SSF46785">
    <property type="entry name" value="Winged helix' DNA-binding domain"/>
    <property type="match status" value="1"/>
</dbReference>
<feature type="compositionally biased region" description="Polar residues" evidence="1">
    <location>
        <begin position="47"/>
        <end position="57"/>
    </location>
</feature>
<dbReference type="Gene3D" id="1.10.10.580">
    <property type="entry name" value="Structural maintenance of chromosome 1. Chain E"/>
    <property type="match status" value="1"/>
</dbReference>
<feature type="region of interest" description="Disordered" evidence="1">
    <location>
        <begin position="195"/>
        <end position="216"/>
    </location>
</feature>
<keyword evidence="4" id="KW-1185">Reference proteome</keyword>
<comment type="caution">
    <text evidence="3">The sequence shown here is derived from an EMBL/GenBank/DDBJ whole genome shotgun (WGS) entry which is preliminary data.</text>
</comment>
<evidence type="ECO:0000256" key="1">
    <source>
        <dbReference type="SAM" id="MobiDB-lite"/>
    </source>
</evidence>
<name>A0ABQ7H0Y1_DUNSA</name>
<gene>
    <name evidence="3" type="ORF">DUNSADRAFT_16587</name>
</gene>
<feature type="region of interest" description="Disordered" evidence="1">
    <location>
        <begin position="46"/>
        <end position="96"/>
    </location>
</feature>
<proteinExistence type="predicted"/>
<evidence type="ECO:0000313" key="4">
    <source>
        <dbReference type="Proteomes" id="UP000815325"/>
    </source>
</evidence>
<dbReference type="InterPro" id="IPR023093">
    <property type="entry name" value="ScpA-like_C"/>
</dbReference>
<organism evidence="3 4">
    <name type="scientific">Dunaliella salina</name>
    <name type="common">Green alga</name>
    <name type="synonym">Protococcus salinus</name>
    <dbReference type="NCBI Taxonomy" id="3046"/>
    <lineage>
        <taxon>Eukaryota</taxon>
        <taxon>Viridiplantae</taxon>
        <taxon>Chlorophyta</taxon>
        <taxon>core chlorophytes</taxon>
        <taxon>Chlorophyceae</taxon>
        <taxon>CS clade</taxon>
        <taxon>Chlamydomonadales</taxon>
        <taxon>Dunaliellaceae</taxon>
        <taxon>Dunaliella</taxon>
    </lineage>
</organism>
<feature type="region of interest" description="Disordered" evidence="1">
    <location>
        <begin position="579"/>
        <end position="604"/>
    </location>
</feature>
<dbReference type="InterPro" id="IPR036390">
    <property type="entry name" value="WH_DNA-bd_sf"/>
</dbReference>